<dbReference type="AlphaFoldDB" id="A0A0F9F8X5"/>
<name>A0A0F9F8X5_9ZZZZ</name>
<accession>A0A0F9F8X5</accession>
<sequence>MKRKKKPLYKTIRKVWGFNPKTRCKGNDKVYNRKREKEEFRKELEDEY</sequence>
<organism evidence="1">
    <name type="scientific">marine sediment metagenome</name>
    <dbReference type="NCBI Taxonomy" id="412755"/>
    <lineage>
        <taxon>unclassified sequences</taxon>
        <taxon>metagenomes</taxon>
        <taxon>ecological metagenomes</taxon>
    </lineage>
</organism>
<dbReference type="EMBL" id="LAZR01024497">
    <property type="protein sequence ID" value="KKL74941.1"/>
    <property type="molecule type" value="Genomic_DNA"/>
</dbReference>
<evidence type="ECO:0000313" key="1">
    <source>
        <dbReference type="EMBL" id="KKL74941.1"/>
    </source>
</evidence>
<proteinExistence type="predicted"/>
<reference evidence="1" key="1">
    <citation type="journal article" date="2015" name="Nature">
        <title>Complex archaea that bridge the gap between prokaryotes and eukaryotes.</title>
        <authorList>
            <person name="Spang A."/>
            <person name="Saw J.H."/>
            <person name="Jorgensen S.L."/>
            <person name="Zaremba-Niedzwiedzka K."/>
            <person name="Martijn J."/>
            <person name="Lind A.E."/>
            <person name="van Eijk R."/>
            <person name="Schleper C."/>
            <person name="Guy L."/>
            <person name="Ettema T.J."/>
        </authorList>
    </citation>
    <scope>NUCLEOTIDE SEQUENCE</scope>
</reference>
<comment type="caution">
    <text evidence="1">The sequence shown here is derived from an EMBL/GenBank/DDBJ whole genome shotgun (WGS) entry which is preliminary data.</text>
</comment>
<gene>
    <name evidence="1" type="ORF">LCGC14_2059910</name>
</gene>
<protein>
    <submittedName>
        <fullName evidence="1">Uncharacterized protein</fullName>
    </submittedName>
</protein>